<sequence length="343" mass="37864">MSFRSNVYSLFVLTGALLLSACSTSAPKPSSEPDTTLPPLTTLYDYQLIDSARGQPISLQALVESLKDVDVVFIGEFHGNQASHLLEAQLQAKLYQQRSNQVVSLEQFNRDQQTILNRYLDGEIGEKTLIEEAPAWSNYAGSYRPIIEFAKQYFLPVIAANAPAQTVRCVGRQGQAYLAKLTEAERQQIAQQAFYSDPAYADKFAAFLAKSRHGQSDQSTADPEHNPAYLAQLVRDNTMAESIFNALQHNPGAQVIHLNGAFHSDEFLGTASALKHLDPALKIAVVSPVVVDDPQTPQFTQADRAKGNAIYLIQAQPEDYVQAAKRRAAFKKMFDKADAKPCR</sequence>
<dbReference type="InterPro" id="IPR007314">
    <property type="entry name" value="Cofac_haem-bd_dom"/>
</dbReference>
<dbReference type="RefSeq" id="WP_128384037.1">
    <property type="nucleotide sequence ID" value="NZ_CP035033.1"/>
</dbReference>
<feature type="chain" id="PRO_5019230012" description="Haem-binding uptake Tiki superfamily ChaN domain-containing protein" evidence="1">
    <location>
        <begin position="26"/>
        <end position="343"/>
    </location>
</feature>
<reference evidence="3 4" key="1">
    <citation type="journal article" date="2018" name="Environ. Microbiol.">
        <title>Genomes of ubiquitous marine and hypersaline Hydrogenovibrio, Thiomicrorhabdus and Thiomicrospira spp. encode a diversity of mechanisms to sustain chemolithoautotrophy in heterogeneous environments.</title>
        <authorList>
            <person name="Scott K.M."/>
            <person name="Williams J."/>
            <person name="Porter C.M.B."/>
            <person name="Russel S."/>
            <person name="Harmer T.L."/>
            <person name="Paul J.H."/>
            <person name="Antonen K.M."/>
            <person name="Bridges M.K."/>
            <person name="Camper G.J."/>
            <person name="Campla C.K."/>
            <person name="Casella L.G."/>
            <person name="Chase E."/>
            <person name="Conrad J.W."/>
            <person name="Cruz M.C."/>
            <person name="Dunlap D.S."/>
            <person name="Duran L."/>
            <person name="Fahsbender E.M."/>
            <person name="Goldsmith D.B."/>
            <person name="Keeley R.F."/>
            <person name="Kondoff M.R."/>
            <person name="Kussy B.I."/>
            <person name="Lane M.K."/>
            <person name="Lawler S."/>
            <person name="Leigh B.A."/>
            <person name="Lewis C."/>
            <person name="Lostal L.M."/>
            <person name="Marking D."/>
            <person name="Mancera P.A."/>
            <person name="McClenthan E.C."/>
            <person name="McIntyre E.A."/>
            <person name="Mine J.A."/>
            <person name="Modi S."/>
            <person name="Moore B.D."/>
            <person name="Morgan W.A."/>
            <person name="Nelson K.M."/>
            <person name="Nguyen K.N."/>
            <person name="Ogburn N."/>
            <person name="Parrino D.G."/>
            <person name="Pedapudi A.D."/>
            <person name="Pelham R.P."/>
            <person name="Preece A.M."/>
            <person name="Rampersad E.A."/>
            <person name="Richardson J.C."/>
            <person name="Rodgers C.M."/>
            <person name="Schaffer B.L."/>
            <person name="Sheridan N.E."/>
            <person name="Solone M.R."/>
            <person name="Staley Z.R."/>
            <person name="Tabuchi M."/>
            <person name="Waide R.J."/>
            <person name="Wanjugi P.W."/>
            <person name="Young S."/>
            <person name="Clum A."/>
            <person name="Daum C."/>
            <person name="Huntemann M."/>
            <person name="Ivanova N."/>
            <person name="Kyrpides N."/>
            <person name="Mikhailova N."/>
            <person name="Palaniappan K."/>
            <person name="Pillay M."/>
            <person name="Reddy T.B.K."/>
            <person name="Shapiro N."/>
            <person name="Stamatis D."/>
            <person name="Varghese N."/>
            <person name="Woyke T."/>
            <person name="Boden R."/>
            <person name="Freyermuth S.K."/>
            <person name="Kerfeld C.A."/>
        </authorList>
    </citation>
    <scope>NUCLEOTIDE SEQUENCE [LARGE SCALE GENOMIC DNA]</scope>
    <source>
        <strain evidence="3 4">JR-2</strain>
    </source>
</reference>
<feature type="domain" description="Haem-binding uptake Tiki superfamily ChaN" evidence="2">
    <location>
        <begin position="62"/>
        <end position="273"/>
    </location>
</feature>
<dbReference type="SUPFAM" id="SSF159501">
    <property type="entry name" value="EreA/ChaN-like"/>
    <property type="match status" value="1"/>
</dbReference>
<protein>
    <recommendedName>
        <fullName evidence="2">Haem-binding uptake Tiki superfamily ChaN domain-containing protein</fullName>
    </recommendedName>
</protein>
<accession>A0A451G3Z7</accession>
<evidence type="ECO:0000313" key="4">
    <source>
        <dbReference type="Proteomes" id="UP000285478"/>
    </source>
</evidence>
<gene>
    <name evidence="3" type="ORF">EPV75_00060</name>
</gene>
<proteinExistence type="predicted"/>
<feature type="signal peptide" evidence="1">
    <location>
        <begin position="1"/>
        <end position="25"/>
    </location>
</feature>
<dbReference type="InterPro" id="IPR016773">
    <property type="entry name" value="Fe3_uptake_reg_CjrA_prd"/>
</dbReference>
<dbReference type="Gene3D" id="3.40.50.11550">
    <property type="match status" value="1"/>
</dbReference>
<dbReference type="PROSITE" id="PS51257">
    <property type="entry name" value="PROKAR_LIPOPROTEIN"/>
    <property type="match status" value="1"/>
</dbReference>
<dbReference type="CDD" id="cd14727">
    <property type="entry name" value="ChanN-like"/>
    <property type="match status" value="1"/>
</dbReference>
<dbReference type="KEGG" id="htr:EPV75_00060"/>
<name>A0A451G3Z7_9GAMM</name>
<keyword evidence="1" id="KW-0732">Signal</keyword>
<dbReference type="Proteomes" id="UP000285478">
    <property type="component" value="Chromosome"/>
</dbReference>
<dbReference type="Pfam" id="PF04187">
    <property type="entry name" value="Cofac_haem_bdg"/>
    <property type="match status" value="1"/>
</dbReference>
<evidence type="ECO:0000313" key="3">
    <source>
        <dbReference type="EMBL" id="QAB14176.1"/>
    </source>
</evidence>
<dbReference type="EMBL" id="CP035033">
    <property type="protein sequence ID" value="QAB14176.1"/>
    <property type="molecule type" value="Genomic_DNA"/>
</dbReference>
<keyword evidence="4" id="KW-1185">Reference proteome</keyword>
<evidence type="ECO:0000256" key="1">
    <source>
        <dbReference type="SAM" id="SignalP"/>
    </source>
</evidence>
<dbReference type="PIRSF" id="PIRSF020419">
    <property type="entry name" value="Fe_uptake_reg_CjrA_prd"/>
    <property type="match status" value="1"/>
</dbReference>
<organism evidence="3 4">
    <name type="scientific">Hydrogenovibrio thermophilus</name>
    <dbReference type="NCBI Taxonomy" id="265883"/>
    <lineage>
        <taxon>Bacteria</taxon>
        <taxon>Pseudomonadati</taxon>
        <taxon>Pseudomonadota</taxon>
        <taxon>Gammaproteobacteria</taxon>
        <taxon>Thiotrichales</taxon>
        <taxon>Piscirickettsiaceae</taxon>
        <taxon>Hydrogenovibrio</taxon>
    </lineage>
</organism>
<evidence type="ECO:0000259" key="2">
    <source>
        <dbReference type="Pfam" id="PF04187"/>
    </source>
</evidence>
<dbReference type="AlphaFoldDB" id="A0A451G3Z7"/>